<evidence type="ECO:0000313" key="3">
    <source>
        <dbReference type="Proteomes" id="UP001597083"/>
    </source>
</evidence>
<dbReference type="Proteomes" id="UP001597083">
    <property type="component" value="Unassembled WGS sequence"/>
</dbReference>
<keyword evidence="3" id="KW-1185">Reference proteome</keyword>
<proteinExistence type="predicted"/>
<comment type="caution">
    <text evidence="2">The sequence shown here is derived from an EMBL/GenBank/DDBJ whole genome shotgun (WGS) entry which is preliminary data.</text>
</comment>
<organism evidence="2 3">
    <name type="scientific">Actinomadura adrarensis</name>
    <dbReference type="NCBI Taxonomy" id="1819600"/>
    <lineage>
        <taxon>Bacteria</taxon>
        <taxon>Bacillati</taxon>
        <taxon>Actinomycetota</taxon>
        <taxon>Actinomycetes</taxon>
        <taxon>Streptosporangiales</taxon>
        <taxon>Thermomonosporaceae</taxon>
        <taxon>Actinomadura</taxon>
    </lineage>
</organism>
<name>A0ABW3CR47_9ACTN</name>
<feature type="region of interest" description="Disordered" evidence="1">
    <location>
        <begin position="88"/>
        <end position="108"/>
    </location>
</feature>
<sequence>MACSPFANLVHDPSCNDADIVELREIHKAIDEAVCRAYGWDDLIPELDHGHHNIGREMRYTVGHVMWRELVDRLLDLNHERYAAEVAAGLHDKKGKKRPKAGEQDGLF</sequence>
<accession>A0ABW3CR47</accession>
<gene>
    <name evidence="2" type="ORF">ACFQ07_31855</name>
</gene>
<protein>
    <submittedName>
        <fullName evidence="2">Uncharacterized protein</fullName>
    </submittedName>
</protein>
<evidence type="ECO:0000256" key="1">
    <source>
        <dbReference type="SAM" id="MobiDB-lite"/>
    </source>
</evidence>
<dbReference type="EMBL" id="JBHTIR010004284">
    <property type="protein sequence ID" value="MFD0856871.1"/>
    <property type="molecule type" value="Genomic_DNA"/>
</dbReference>
<reference evidence="3" key="1">
    <citation type="journal article" date="2019" name="Int. J. Syst. Evol. Microbiol.">
        <title>The Global Catalogue of Microorganisms (GCM) 10K type strain sequencing project: providing services to taxonomists for standard genome sequencing and annotation.</title>
        <authorList>
            <consortium name="The Broad Institute Genomics Platform"/>
            <consortium name="The Broad Institute Genome Sequencing Center for Infectious Disease"/>
            <person name="Wu L."/>
            <person name="Ma J."/>
        </authorList>
    </citation>
    <scope>NUCLEOTIDE SEQUENCE [LARGE SCALE GENOMIC DNA]</scope>
    <source>
        <strain evidence="3">JCM 31696</strain>
    </source>
</reference>
<evidence type="ECO:0000313" key="2">
    <source>
        <dbReference type="EMBL" id="MFD0856871.1"/>
    </source>
</evidence>